<dbReference type="CDD" id="cd06225">
    <property type="entry name" value="HAMP"/>
    <property type="match status" value="1"/>
</dbReference>
<dbReference type="InterPro" id="IPR004089">
    <property type="entry name" value="MCPsignal_dom"/>
</dbReference>
<dbReference type="InterPro" id="IPR024478">
    <property type="entry name" value="HlyB_4HB_MCP"/>
</dbReference>
<accession>A0A150FPK4</accession>
<evidence type="ECO:0000313" key="9">
    <source>
        <dbReference type="EMBL" id="SHK49463.1"/>
    </source>
</evidence>
<feature type="coiled-coil region" evidence="4">
    <location>
        <begin position="326"/>
        <end position="353"/>
    </location>
</feature>
<feature type="domain" description="HAMP" evidence="7">
    <location>
        <begin position="219"/>
        <end position="271"/>
    </location>
</feature>
<dbReference type="Proteomes" id="UP000092605">
    <property type="component" value="Unassembled WGS sequence"/>
</dbReference>
<dbReference type="PANTHER" id="PTHR32089:SF112">
    <property type="entry name" value="LYSOZYME-LIKE PROTEIN-RELATED"/>
    <property type="match status" value="1"/>
</dbReference>
<dbReference type="SUPFAM" id="SSF58104">
    <property type="entry name" value="Methyl-accepting chemotaxis protein (MCP) signaling domain"/>
    <property type="match status" value="1"/>
</dbReference>
<name>A0A150FPK4_CLOPD</name>
<evidence type="ECO:0000256" key="1">
    <source>
        <dbReference type="ARBA" id="ARBA00023224"/>
    </source>
</evidence>
<evidence type="ECO:0000313" key="8">
    <source>
        <dbReference type="EMBL" id="KXZ39498.1"/>
    </source>
</evidence>
<dbReference type="Pfam" id="PF00672">
    <property type="entry name" value="HAMP"/>
    <property type="match status" value="1"/>
</dbReference>
<dbReference type="EMBL" id="LSFY01000001">
    <property type="protein sequence ID" value="KXZ39498.1"/>
    <property type="molecule type" value="Genomic_DNA"/>
</dbReference>
<dbReference type="CDD" id="cd11386">
    <property type="entry name" value="MCP_signal"/>
    <property type="match status" value="1"/>
</dbReference>
<dbReference type="RefSeq" id="WP_066068784.1">
    <property type="nucleotide sequence ID" value="NZ_FRBG01000002.1"/>
</dbReference>
<dbReference type="OrthoDB" id="9810264at2"/>
<dbReference type="AlphaFoldDB" id="A0A150FPK4"/>
<feature type="transmembrane region" description="Helical" evidence="5">
    <location>
        <begin position="21"/>
        <end position="42"/>
    </location>
</feature>
<dbReference type="Gene3D" id="1.10.287.950">
    <property type="entry name" value="Methyl-accepting chemotaxis protein"/>
    <property type="match status" value="1"/>
</dbReference>
<dbReference type="PATRIC" id="fig|1121328.3.peg.575"/>
<dbReference type="STRING" id="1121328.JWYL7_0573"/>
<evidence type="ECO:0000259" key="6">
    <source>
        <dbReference type="PROSITE" id="PS50111"/>
    </source>
</evidence>
<evidence type="ECO:0000256" key="5">
    <source>
        <dbReference type="SAM" id="Phobius"/>
    </source>
</evidence>
<dbReference type="Pfam" id="PF00015">
    <property type="entry name" value="MCPsignal"/>
    <property type="match status" value="1"/>
</dbReference>
<evidence type="ECO:0000256" key="3">
    <source>
        <dbReference type="PROSITE-ProRule" id="PRU00284"/>
    </source>
</evidence>
<dbReference type="InterPro" id="IPR003660">
    <property type="entry name" value="HAMP_dom"/>
</dbReference>
<dbReference type="Proteomes" id="UP000323392">
    <property type="component" value="Unassembled WGS sequence"/>
</dbReference>
<comment type="similarity">
    <text evidence="2">Belongs to the methyl-accepting chemotaxis (MCP) protein family.</text>
</comment>
<dbReference type="PROSITE" id="PS50885">
    <property type="entry name" value="HAMP"/>
    <property type="match status" value="1"/>
</dbReference>
<comment type="caution">
    <text evidence="8">The sequence shown here is derived from an EMBL/GenBank/DDBJ whole genome shotgun (WGS) entry which is preliminary data.</text>
</comment>
<dbReference type="GO" id="GO:0004888">
    <property type="term" value="F:transmembrane signaling receptor activity"/>
    <property type="evidence" value="ECO:0007669"/>
    <property type="project" value="InterPro"/>
</dbReference>
<dbReference type="PROSITE" id="PS50111">
    <property type="entry name" value="CHEMOTAXIS_TRANSDUC_2"/>
    <property type="match status" value="1"/>
</dbReference>
<keyword evidence="5" id="KW-0812">Transmembrane</keyword>
<evidence type="ECO:0000313" key="10">
    <source>
        <dbReference type="Proteomes" id="UP000092605"/>
    </source>
</evidence>
<protein>
    <submittedName>
        <fullName evidence="9">Methyl-accepting chemotaxis protein</fullName>
    </submittedName>
    <submittedName>
        <fullName evidence="8">Methyl-accepting chemotaxis sensory transducer</fullName>
    </submittedName>
</protein>
<dbReference type="PRINTS" id="PR00260">
    <property type="entry name" value="CHEMTRNSDUCR"/>
</dbReference>
<evidence type="ECO:0000256" key="2">
    <source>
        <dbReference type="ARBA" id="ARBA00029447"/>
    </source>
</evidence>
<reference evidence="8 10" key="1">
    <citation type="submission" date="2016-02" db="EMBL/GenBank/DDBJ databases">
        <title>Draft genome sequence for Clostridium paradoxum JW-YL-7.</title>
        <authorList>
            <person name="Utturkar S.M."/>
            <person name="Lancaster A."/>
            <person name="Poole F.L."/>
            <person name="Adams M.W."/>
            <person name="Brown S.D."/>
        </authorList>
    </citation>
    <scope>NUCLEOTIDE SEQUENCE [LARGE SCALE GENOMIC DNA]</scope>
    <source>
        <strain evidence="8 10">JW-YL-7</strain>
    </source>
</reference>
<gene>
    <name evidence="8" type="ORF">JWYL7_0573</name>
    <name evidence="9" type="ORF">SAMN05661008_00316</name>
</gene>
<keyword evidence="11" id="KW-1185">Reference proteome</keyword>
<sequence length="578" mass="64697" precursor="true">MRTKNIKKNKNLFKRVKVKTILLTLVTISLLFITTVGILGYYGTNKGDQLIKDMYNNRLIPSQKAAQINANFLYMRINANRAFRLNALREYDSHLDSNIKNLYADIQNIIKEYEEIEMTDEEKRLIHNLKSSLIDYMVVWEKANSVMSKKEFLERLTEFDNVGSLVQRNIDNLIELNRLEAEKLNQQAEETNNTVAKLNILIIIISLVFVLTISIFVIKLIDSSVKEMRHILEKVAEGDFTTKLTIEGNNEFDEMKKSLTITLESLKNALSQVMVNTQNLSASSQQLSATSDEMASSSQDLAKTMEQVAQGATSQASDLQAIVDLVHNLATNIENVYTELKKVKDETENTTDKANLGNKEMDKLVKSINEIKKAFDTVINKVQTLTTSVKEINNITNVINAISEQTNLLALNAAIEAARAGEAGRGFAVVAEEVRKLAQQSKKSTTEIVDFVSLIQNDTEEVINTSNKVKDFIDSQNSIVDNTVISFIDILNSIEKVGPLMDNTYQRMGEMTKVKDEVLDKVESISAIVEENTASSEEAAASSEELTASSQEVASTAQTLSEMAFDLKNIVNKFKVEL</sequence>
<dbReference type="GO" id="GO:0006935">
    <property type="term" value="P:chemotaxis"/>
    <property type="evidence" value="ECO:0007669"/>
    <property type="project" value="InterPro"/>
</dbReference>
<evidence type="ECO:0000259" key="7">
    <source>
        <dbReference type="PROSITE" id="PS50885"/>
    </source>
</evidence>
<dbReference type="SMART" id="SM00304">
    <property type="entry name" value="HAMP"/>
    <property type="match status" value="1"/>
</dbReference>
<feature type="domain" description="Methyl-accepting transducer" evidence="6">
    <location>
        <begin position="290"/>
        <end position="547"/>
    </location>
</feature>
<keyword evidence="4" id="KW-0175">Coiled coil</keyword>
<keyword evidence="5" id="KW-1133">Transmembrane helix</keyword>
<dbReference type="Gene3D" id="6.10.340.10">
    <property type="match status" value="1"/>
</dbReference>
<proteinExistence type="inferred from homology"/>
<dbReference type="GO" id="GO:0016020">
    <property type="term" value="C:membrane"/>
    <property type="evidence" value="ECO:0007669"/>
    <property type="project" value="InterPro"/>
</dbReference>
<evidence type="ECO:0000256" key="4">
    <source>
        <dbReference type="SAM" id="Coils"/>
    </source>
</evidence>
<keyword evidence="5" id="KW-0472">Membrane</keyword>
<evidence type="ECO:0000313" key="11">
    <source>
        <dbReference type="Proteomes" id="UP000323392"/>
    </source>
</evidence>
<dbReference type="EMBL" id="FRBG01000002">
    <property type="protein sequence ID" value="SHK49463.1"/>
    <property type="molecule type" value="Genomic_DNA"/>
</dbReference>
<dbReference type="SMART" id="SM00283">
    <property type="entry name" value="MA"/>
    <property type="match status" value="1"/>
</dbReference>
<reference evidence="9 11" key="2">
    <citation type="submission" date="2016-11" db="EMBL/GenBank/DDBJ databases">
        <authorList>
            <person name="Varghese N."/>
            <person name="Submissions S."/>
        </authorList>
    </citation>
    <scope>NUCLEOTIDE SEQUENCE [LARGE SCALE GENOMIC DNA]</scope>
    <source>
        <strain evidence="9 11">DSM 7308</strain>
    </source>
</reference>
<dbReference type="InterPro" id="IPR004090">
    <property type="entry name" value="Chemotax_Me-accpt_rcpt"/>
</dbReference>
<dbReference type="Pfam" id="PF12729">
    <property type="entry name" value="4HB_MCP_1"/>
    <property type="match status" value="1"/>
</dbReference>
<dbReference type="GO" id="GO:0007165">
    <property type="term" value="P:signal transduction"/>
    <property type="evidence" value="ECO:0007669"/>
    <property type="project" value="UniProtKB-KW"/>
</dbReference>
<dbReference type="PANTHER" id="PTHR32089">
    <property type="entry name" value="METHYL-ACCEPTING CHEMOTAXIS PROTEIN MCPB"/>
    <property type="match status" value="1"/>
</dbReference>
<organism evidence="8 10">
    <name type="scientific">Alkalithermobacter thermoalcaliphilus JW-YL-7 = DSM 7308</name>
    <dbReference type="NCBI Taxonomy" id="1121328"/>
    <lineage>
        <taxon>Bacteria</taxon>
        <taxon>Bacillati</taxon>
        <taxon>Bacillota</taxon>
        <taxon>Clostridia</taxon>
        <taxon>Peptostreptococcales</taxon>
        <taxon>Tepidibacteraceae</taxon>
        <taxon>Alkalithermobacter</taxon>
    </lineage>
</organism>
<feature type="transmembrane region" description="Helical" evidence="5">
    <location>
        <begin position="200"/>
        <end position="221"/>
    </location>
</feature>
<keyword evidence="1 3" id="KW-0807">Transducer</keyword>
<feature type="coiled-coil region" evidence="4">
    <location>
        <begin position="174"/>
        <end position="201"/>
    </location>
</feature>